<feature type="signal peptide" evidence="1">
    <location>
        <begin position="1"/>
        <end position="20"/>
    </location>
</feature>
<reference evidence="3" key="3">
    <citation type="submission" date="2020-05" db="UniProtKB">
        <authorList>
            <consortium name="EnsemblMetazoa"/>
        </authorList>
    </citation>
    <scope>IDENTIFICATION</scope>
    <source>
        <strain evidence="3">Jacobina</strain>
    </source>
</reference>
<keyword evidence="4" id="KW-1185">Reference proteome</keyword>
<evidence type="ECO:0000313" key="4">
    <source>
        <dbReference type="Proteomes" id="UP000092461"/>
    </source>
</evidence>
<organism evidence="3 4">
    <name type="scientific">Lutzomyia longipalpis</name>
    <name type="common">Sand fly</name>
    <dbReference type="NCBI Taxonomy" id="7200"/>
    <lineage>
        <taxon>Eukaryota</taxon>
        <taxon>Metazoa</taxon>
        <taxon>Ecdysozoa</taxon>
        <taxon>Arthropoda</taxon>
        <taxon>Hexapoda</taxon>
        <taxon>Insecta</taxon>
        <taxon>Pterygota</taxon>
        <taxon>Neoptera</taxon>
        <taxon>Endopterygota</taxon>
        <taxon>Diptera</taxon>
        <taxon>Nematocera</taxon>
        <taxon>Psychodoidea</taxon>
        <taxon>Psychodidae</taxon>
        <taxon>Lutzomyia</taxon>
        <taxon>Lutzomyia</taxon>
    </lineage>
</organism>
<evidence type="ECO:0000313" key="3">
    <source>
        <dbReference type="EnsemblMetazoa" id="LLOJ001575-PA"/>
    </source>
</evidence>
<dbReference type="Proteomes" id="UP000092461">
    <property type="component" value="Unassembled WGS sequence"/>
</dbReference>
<dbReference type="VEuPathDB" id="VectorBase:LLOJ001575"/>
<accession>A0A1B0ESP1</accession>
<dbReference type="EMBL" id="GITU01001968">
    <property type="protein sequence ID" value="MBC1170671.1"/>
    <property type="molecule type" value="Transcribed_RNA"/>
</dbReference>
<dbReference type="AlphaFoldDB" id="A0A1B0ESP1"/>
<dbReference type="EMBL" id="AJWK01005395">
    <property type="status" value="NOT_ANNOTATED_CDS"/>
    <property type="molecule type" value="Genomic_DNA"/>
</dbReference>
<proteinExistence type="predicted"/>
<name>A0A1B0ESP1_LUTLO</name>
<dbReference type="VEuPathDB" id="VectorBase:LLONM1_002172"/>
<reference evidence="4" key="1">
    <citation type="submission" date="2012-05" db="EMBL/GenBank/DDBJ databases">
        <title>Whole Genome Assembly of Lutzomyia longipalpis.</title>
        <authorList>
            <person name="Richards S."/>
            <person name="Qu C."/>
            <person name="Dillon R."/>
            <person name="Worley K."/>
            <person name="Scherer S."/>
            <person name="Batterton M."/>
            <person name="Taylor A."/>
            <person name="Hawes A."/>
            <person name="Hernandez B."/>
            <person name="Kovar C."/>
            <person name="Mandapat C."/>
            <person name="Pham C."/>
            <person name="Qu C."/>
            <person name="Jing C."/>
            <person name="Bess C."/>
            <person name="Bandaranaike D."/>
            <person name="Ngo D."/>
            <person name="Ongeri F."/>
            <person name="Arias F."/>
            <person name="Lara F."/>
            <person name="Weissenberger G."/>
            <person name="Kamau G."/>
            <person name="Han H."/>
            <person name="Shen H."/>
            <person name="Dinh H."/>
            <person name="Khalil I."/>
            <person name="Jones J."/>
            <person name="Shafer J."/>
            <person name="Jayaseelan J."/>
            <person name="Quiroz J."/>
            <person name="Blankenburg K."/>
            <person name="Nguyen L."/>
            <person name="Jackson L."/>
            <person name="Francisco L."/>
            <person name="Tang L.-Y."/>
            <person name="Pu L.-L."/>
            <person name="Perales L."/>
            <person name="Lorensuhewa L."/>
            <person name="Munidasa M."/>
            <person name="Coyle M."/>
            <person name="Taylor M."/>
            <person name="Puazo M."/>
            <person name="Firestine M."/>
            <person name="Scheel M."/>
            <person name="Javaid M."/>
            <person name="Wang M."/>
            <person name="Li M."/>
            <person name="Tabassum N."/>
            <person name="Saada N."/>
            <person name="Osuji N."/>
            <person name="Aqrawi P."/>
            <person name="Fu Q."/>
            <person name="Thornton R."/>
            <person name="Raj R."/>
            <person name="Goodspeed R."/>
            <person name="Mata R."/>
            <person name="Najjar R."/>
            <person name="Gubbala S."/>
            <person name="Lee S."/>
            <person name="Denson S."/>
            <person name="Patil S."/>
            <person name="Macmil S."/>
            <person name="Qi S."/>
            <person name="Matskevitch T."/>
            <person name="Palculict T."/>
            <person name="Mathew T."/>
            <person name="Vee V."/>
            <person name="Velamala V."/>
            <person name="Korchina V."/>
            <person name="Cai W."/>
            <person name="Liu W."/>
            <person name="Dai W."/>
            <person name="Zou X."/>
            <person name="Zhu Y."/>
            <person name="Zhang Y."/>
            <person name="Wu Y.-Q."/>
            <person name="Xin Y."/>
            <person name="Nazarath L."/>
            <person name="Kovar C."/>
            <person name="Han Y."/>
            <person name="Muzny D."/>
            <person name="Gibbs R."/>
        </authorList>
    </citation>
    <scope>NUCLEOTIDE SEQUENCE [LARGE SCALE GENOMIC DNA]</scope>
    <source>
        <strain evidence="4">Jacobina</strain>
    </source>
</reference>
<feature type="chain" id="PRO_5044555596" evidence="1">
    <location>
        <begin position="21"/>
        <end position="201"/>
    </location>
</feature>
<dbReference type="EnsemblMetazoa" id="LLOJ001575-RA">
    <property type="protein sequence ID" value="LLOJ001575-PA"/>
    <property type="gene ID" value="LLOJ001575"/>
</dbReference>
<evidence type="ECO:0000313" key="2">
    <source>
        <dbReference type="EMBL" id="MBC1170671.1"/>
    </source>
</evidence>
<protein>
    <submittedName>
        <fullName evidence="2">Putative conserved secreted protein</fullName>
    </submittedName>
</protein>
<sequence length="201" mass="23209">MNFFLRLIVGSVLLGSVALAQNPLQDAYYIIHSYHRMYEGTKDNVRFYMADTSRNILDDCMEIVASEIESWSNRVATCKNWSPRNTEAIGNALRDCAMQASQTVYNIHNNVYDELEAMQEESVQLQFAVVRHLRNFNILEDYADFVEDFQSVVNVAYDRLEHHFVPRLEDALEPILEAESTLPQQTQTCVNAISRKFRSLC</sequence>
<evidence type="ECO:0000256" key="1">
    <source>
        <dbReference type="SAM" id="SignalP"/>
    </source>
</evidence>
<keyword evidence="1" id="KW-0732">Signal</keyword>
<reference evidence="2" key="2">
    <citation type="journal article" date="2020" name="BMC">
        <title>Leishmania infection induces a limited differential gene expression in the sand fly midgut.</title>
        <authorList>
            <person name="Coutinho-Abreu I.V."/>
            <person name="Serafim T.D."/>
            <person name="Meneses C."/>
            <person name="Kamhawi S."/>
            <person name="Oliveira F."/>
            <person name="Valenzuela J.G."/>
        </authorList>
    </citation>
    <scope>NUCLEOTIDE SEQUENCE</scope>
    <source>
        <strain evidence="2">Jacobina</strain>
        <tissue evidence="2">Midgut</tissue>
    </source>
</reference>